<organism evidence="1 2">
    <name type="scientific">Actinoallomurus liliacearum</name>
    <dbReference type="NCBI Taxonomy" id="1080073"/>
    <lineage>
        <taxon>Bacteria</taxon>
        <taxon>Bacillati</taxon>
        <taxon>Actinomycetota</taxon>
        <taxon>Actinomycetes</taxon>
        <taxon>Streptosporangiales</taxon>
        <taxon>Thermomonosporaceae</taxon>
        <taxon>Actinoallomurus</taxon>
    </lineage>
</organism>
<dbReference type="EMBL" id="BAABHJ010000020">
    <property type="protein sequence ID" value="GAA4612475.1"/>
    <property type="molecule type" value="Genomic_DNA"/>
</dbReference>
<keyword evidence="2" id="KW-1185">Reference proteome</keyword>
<protein>
    <submittedName>
        <fullName evidence="1">Uncharacterized protein</fullName>
    </submittedName>
</protein>
<comment type="caution">
    <text evidence="1">The sequence shown here is derived from an EMBL/GenBank/DDBJ whole genome shotgun (WGS) entry which is preliminary data.</text>
</comment>
<accession>A0ABP8TNP2</accession>
<evidence type="ECO:0000313" key="2">
    <source>
        <dbReference type="Proteomes" id="UP001500212"/>
    </source>
</evidence>
<proteinExistence type="predicted"/>
<sequence length="205" mass="22560">MSRAAALVGRATAGAPGGAAGLRRGAAAVRRGAARLRRPARIVALLVLVGGAICLPFRPEWAYYREDVPATHTRTVPPGRPAVFQQIRWTLLRYGRAELKPGDLPPDLIGWPVRPGETLVTATLRAEPLTRNPRDFDIDYSLRDHTGHRWSAFEWHTTIIPGGTDPAYVMGLVPDWAVGTFELVMRHQHQDLSPALGGPQLVFRR</sequence>
<name>A0ABP8TNP2_9ACTN</name>
<evidence type="ECO:0000313" key="1">
    <source>
        <dbReference type="EMBL" id="GAA4612475.1"/>
    </source>
</evidence>
<reference evidence="2" key="1">
    <citation type="journal article" date="2019" name="Int. J. Syst. Evol. Microbiol.">
        <title>The Global Catalogue of Microorganisms (GCM) 10K type strain sequencing project: providing services to taxonomists for standard genome sequencing and annotation.</title>
        <authorList>
            <consortium name="The Broad Institute Genomics Platform"/>
            <consortium name="The Broad Institute Genome Sequencing Center for Infectious Disease"/>
            <person name="Wu L."/>
            <person name="Ma J."/>
        </authorList>
    </citation>
    <scope>NUCLEOTIDE SEQUENCE [LARGE SCALE GENOMIC DNA]</scope>
    <source>
        <strain evidence="2">JCM 17938</strain>
    </source>
</reference>
<dbReference type="Proteomes" id="UP001500212">
    <property type="component" value="Unassembled WGS sequence"/>
</dbReference>
<dbReference type="RefSeq" id="WP_345360076.1">
    <property type="nucleotide sequence ID" value="NZ_BAABHJ010000020.1"/>
</dbReference>
<gene>
    <name evidence="1" type="ORF">GCM10023195_53520</name>
</gene>